<dbReference type="InterPro" id="IPR053161">
    <property type="entry name" value="Ulvan_degrading_GH"/>
</dbReference>
<dbReference type="OrthoDB" id="2588159at2759"/>
<accession>S3CZL0</accession>
<evidence type="ECO:0000313" key="1">
    <source>
        <dbReference type="EMBL" id="EPE06415.1"/>
    </source>
</evidence>
<dbReference type="EMBL" id="KE148153">
    <property type="protein sequence ID" value="EPE06415.1"/>
    <property type="molecule type" value="Genomic_DNA"/>
</dbReference>
<dbReference type="PANTHER" id="PTHR36848">
    <property type="entry name" value="DNA-BINDING PROTEIN (PUTATIVE SECRETED PROTEIN)-RELATED"/>
    <property type="match status" value="1"/>
</dbReference>
<dbReference type="Pfam" id="PF17132">
    <property type="entry name" value="Glyco_hydro_106"/>
    <property type="match status" value="1"/>
</dbReference>
<dbReference type="InterPro" id="IPR008979">
    <property type="entry name" value="Galactose-bd-like_sf"/>
</dbReference>
<dbReference type="STRING" id="1262450.S3CZL0"/>
<protein>
    <submittedName>
        <fullName evidence="1">Secreted protein</fullName>
    </submittedName>
</protein>
<keyword evidence="2" id="KW-1185">Reference proteome</keyword>
<dbReference type="Gene3D" id="2.60.120.260">
    <property type="entry name" value="Galactose-binding domain-like"/>
    <property type="match status" value="1"/>
</dbReference>
<dbReference type="Proteomes" id="UP000016923">
    <property type="component" value="Unassembled WGS sequence"/>
</dbReference>
<gene>
    <name evidence="1" type="ORF">F503_02543</name>
</gene>
<organism evidence="1 2">
    <name type="scientific">Ophiostoma piceae (strain UAMH 11346)</name>
    <name type="common">Sap stain fungus</name>
    <dbReference type="NCBI Taxonomy" id="1262450"/>
    <lineage>
        <taxon>Eukaryota</taxon>
        <taxon>Fungi</taxon>
        <taxon>Dikarya</taxon>
        <taxon>Ascomycota</taxon>
        <taxon>Pezizomycotina</taxon>
        <taxon>Sordariomycetes</taxon>
        <taxon>Sordariomycetidae</taxon>
        <taxon>Ophiostomatales</taxon>
        <taxon>Ophiostomataceae</taxon>
        <taxon>Ophiostoma</taxon>
    </lineage>
</organism>
<reference evidence="1 2" key="1">
    <citation type="journal article" date="2013" name="BMC Genomics">
        <title>The genome and transcriptome of the pine saprophyte Ophiostoma piceae, and a comparison with the bark beetle-associated pine pathogen Grosmannia clavigera.</title>
        <authorList>
            <person name="Haridas S."/>
            <person name="Wang Y."/>
            <person name="Lim L."/>
            <person name="Massoumi Alamouti S."/>
            <person name="Jackman S."/>
            <person name="Docking R."/>
            <person name="Robertson G."/>
            <person name="Birol I."/>
            <person name="Bohlmann J."/>
            <person name="Breuil C."/>
        </authorList>
    </citation>
    <scope>NUCLEOTIDE SEQUENCE [LARGE SCALE GENOMIC DNA]</scope>
    <source>
        <strain evidence="1 2">UAMH 11346</strain>
    </source>
</reference>
<evidence type="ECO:0000313" key="2">
    <source>
        <dbReference type="Proteomes" id="UP000016923"/>
    </source>
</evidence>
<dbReference type="OMA" id="FYAAVHF"/>
<name>S3CZL0_OPHP1</name>
<sequence length="1040" mass="112587">MKPQPRIPGTVLLTYNGTASSSVRTLSVCLLAVVVAVQAEHLGSFQSPSAYSRPRFRYWLPDASVSADVVKADIASAAAIGMGGIELLPFYNNGFPSVTGLDWSTYNFGTPAFNTVFKAALEAHQEHGMIMDFALGPMAGNGVPASVADEGLQWDLYPAYTAVPANGSYEGLVPGWGSGKLIALVSALVLSEQFYEAQYIFYRTPPNYTQFIIADNTLTDHTAKVSPTTGRVNLSFPIVEGSNATYWIFAFWQTQTHIKNLDHGSSNPKTIWDNGSYVVDHFSAAGAKTVTKFWEDYILVNGTKELLQQVGGYSWEDSVENLANMSWTPSMPEKFQEKFGYDLRPYLPLLMFNQSNLGSGVPLSVILNTADQGKAYVNDYRSIVQDGYVEYLEALNNWSRTYLNLGFSCQPSFNLKIDMAASAGVPDLPETETLTFSNNIDGYLQLSGPVHVSGKDVISIELAAVLGRPFSLTATDLLWLANRAAIGSVNKFIIHGQSYTGAYSGTTWPGYTAFWNFADSNQNKHPAWEHGMADTMNYLARLSYFQRQGTPRTDIAIFNKQSATDLYGNGYIYTATDLRDNGAESDEPVEGWTYSCISPVNFDLPQARVENGILARDMPAWQAMVILSSQNISVKALGQLQVFADAGLPILLSGGSPGYYTTAIVDEDPVAFAAALSNLMGSPTVYPVATGQVSRKLTELKIRPRASATMNGTSPSWYTTYREDTSSNTVYLFVFNDGEASTGQVTVPTAGDSTGTALFQFDPWTGSQKPLVAYKKNGTAITIPLSLAANQTKFITIEGSGGDHGKPKQPPSCHVTASLPDSIVGHNVTAHGSLDLHFATSAESVSVGLSSGRSISFNSTEVPAAMPLTNWTLVVEHWEAPSNLFDVSTIAVKYNSTMSLSTPLVSWDTIPALANVSGLGYYSSTFSWPPNTPVSLRGHLGAYLRLDPILHVVRVWVNGKRLPVLDSRAPCVDISDLLVEGSNSVLVVVPTTMWNYIRSILSELKNEGAEPDVGSPIGQSPVGLTGSPKVVPVVKITFSR</sequence>
<dbReference type="HOGENOM" id="CLU_003772_0_0_1"/>
<dbReference type="AlphaFoldDB" id="S3CZL0"/>
<proteinExistence type="predicted"/>
<dbReference type="VEuPathDB" id="FungiDB:F503_02543"/>
<dbReference type="SUPFAM" id="SSF49785">
    <property type="entry name" value="Galactose-binding domain-like"/>
    <property type="match status" value="1"/>
</dbReference>
<dbReference type="eggNOG" id="ENOG502SH7Q">
    <property type="taxonomic scope" value="Eukaryota"/>
</dbReference>
<dbReference type="PANTHER" id="PTHR36848:SF2">
    <property type="entry name" value="SECRETED PROTEIN"/>
    <property type="match status" value="1"/>
</dbReference>